<dbReference type="Proteomes" id="UP000289859">
    <property type="component" value="Unassembled WGS sequence"/>
</dbReference>
<keyword evidence="3" id="KW-1185">Reference proteome</keyword>
<name>A0A4V1KQ65_9FLAO</name>
<dbReference type="RefSeq" id="WP_128765913.1">
    <property type="nucleotide sequence ID" value="NZ_JBHUOO010000016.1"/>
</dbReference>
<dbReference type="AlphaFoldDB" id="A0A4V1KQ65"/>
<sequence length="277" mass="30381">MGTSKSGSGIPGSSPLLPDWAPPASPPPTEEEQQDVQDDNNEKVNPDITIHESTGNFQSVKSNFTKYINNPSRTTFKTAIRNYIHKTGGVKKATTSAAVGINIGRGYISFLNNLSSQGVSETLSQLGLTSHIGRSSEEVLAIIADKIAPVGSTNDEAIARAAVIIATQKLYERLEEDGQDLNSLDFLNITLIKEVVIEYVIAYIFKKWVYEAGMALEKNKLSENKAIELEHQMKDFIRQEVKVGIESANLKDFDLAQGSGRDLVTDIFELAYTTLEQ</sequence>
<dbReference type="EMBL" id="QOVK01000011">
    <property type="protein sequence ID" value="RXG20332.1"/>
    <property type="molecule type" value="Genomic_DNA"/>
</dbReference>
<protein>
    <submittedName>
        <fullName evidence="2">Uncharacterized protein</fullName>
    </submittedName>
</protein>
<feature type="compositionally biased region" description="Acidic residues" evidence="1">
    <location>
        <begin position="29"/>
        <end position="39"/>
    </location>
</feature>
<dbReference type="OrthoDB" id="1430738at2"/>
<gene>
    <name evidence="2" type="ORF">DSM02_2503</name>
</gene>
<evidence type="ECO:0000256" key="1">
    <source>
        <dbReference type="SAM" id="MobiDB-lite"/>
    </source>
</evidence>
<organism evidence="2 3">
    <name type="scientific">Leeuwenhoekiella polynyae</name>
    <dbReference type="NCBI Taxonomy" id="1550906"/>
    <lineage>
        <taxon>Bacteria</taxon>
        <taxon>Pseudomonadati</taxon>
        <taxon>Bacteroidota</taxon>
        <taxon>Flavobacteriia</taxon>
        <taxon>Flavobacteriales</taxon>
        <taxon>Flavobacteriaceae</taxon>
        <taxon>Leeuwenhoekiella</taxon>
    </lineage>
</organism>
<accession>A0A4V1KQ65</accession>
<evidence type="ECO:0000313" key="3">
    <source>
        <dbReference type="Proteomes" id="UP000289859"/>
    </source>
</evidence>
<feature type="compositionally biased region" description="Low complexity" evidence="1">
    <location>
        <begin position="1"/>
        <end position="19"/>
    </location>
</feature>
<dbReference type="InterPro" id="IPR049675">
    <property type="entry name" value="QatB"/>
</dbReference>
<reference evidence="2 3" key="1">
    <citation type="submission" date="2018-07" db="EMBL/GenBank/DDBJ databases">
        <title>Leeuwenhoekiella genomics.</title>
        <authorList>
            <person name="Tahon G."/>
            <person name="Willems A."/>
        </authorList>
    </citation>
    <scope>NUCLEOTIDE SEQUENCE [LARGE SCALE GENOMIC DNA]</scope>
    <source>
        <strain evidence="2 3">LMG 29608</strain>
    </source>
</reference>
<feature type="region of interest" description="Disordered" evidence="1">
    <location>
        <begin position="1"/>
        <end position="47"/>
    </location>
</feature>
<evidence type="ECO:0000313" key="2">
    <source>
        <dbReference type="EMBL" id="RXG20332.1"/>
    </source>
</evidence>
<proteinExistence type="predicted"/>
<dbReference type="NCBIfam" id="NF041924">
    <property type="entry name" value="QatB"/>
    <property type="match status" value="1"/>
</dbReference>
<comment type="caution">
    <text evidence="2">The sequence shown here is derived from an EMBL/GenBank/DDBJ whole genome shotgun (WGS) entry which is preliminary data.</text>
</comment>